<dbReference type="EMBL" id="JBFCZG010000005">
    <property type="protein sequence ID" value="KAL3422318.1"/>
    <property type="molecule type" value="Genomic_DNA"/>
</dbReference>
<accession>A0ABR4PGA0</accession>
<feature type="region of interest" description="Disordered" evidence="2">
    <location>
        <begin position="96"/>
        <end position="119"/>
    </location>
</feature>
<dbReference type="GO" id="GO:0004386">
    <property type="term" value="F:helicase activity"/>
    <property type="evidence" value="ECO:0007669"/>
    <property type="project" value="UniProtKB-KW"/>
</dbReference>
<dbReference type="PANTHER" id="PTHR10887:SF495">
    <property type="entry name" value="HELICASE SENATAXIN ISOFORM X1-RELATED"/>
    <property type="match status" value="1"/>
</dbReference>
<feature type="compositionally biased region" description="Low complexity" evidence="2">
    <location>
        <begin position="644"/>
        <end position="661"/>
    </location>
</feature>
<organism evidence="5 6">
    <name type="scientific">Phlyctema vagabunda</name>
    <dbReference type="NCBI Taxonomy" id="108571"/>
    <lineage>
        <taxon>Eukaryota</taxon>
        <taxon>Fungi</taxon>
        <taxon>Dikarya</taxon>
        <taxon>Ascomycota</taxon>
        <taxon>Pezizomycotina</taxon>
        <taxon>Leotiomycetes</taxon>
        <taxon>Helotiales</taxon>
        <taxon>Dermateaceae</taxon>
        <taxon>Phlyctema</taxon>
    </lineage>
</organism>
<evidence type="ECO:0000313" key="6">
    <source>
        <dbReference type="Proteomes" id="UP001629113"/>
    </source>
</evidence>
<feature type="domain" description="DNA2/NAM7 helicase helicase" evidence="3">
    <location>
        <begin position="47"/>
        <end position="343"/>
    </location>
</feature>
<dbReference type="Proteomes" id="UP001629113">
    <property type="component" value="Unassembled WGS sequence"/>
</dbReference>
<dbReference type="InterPro" id="IPR045055">
    <property type="entry name" value="DNA2/NAM7-like"/>
</dbReference>
<reference evidence="5 6" key="1">
    <citation type="submission" date="2024-06" db="EMBL/GenBank/DDBJ databases">
        <title>Complete genome of Phlyctema vagabunda strain 19-DSS-EL-015.</title>
        <authorList>
            <person name="Fiorenzani C."/>
        </authorList>
    </citation>
    <scope>NUCLEOTIDE SEQUENCE [LARGE SCALE GENOMIC DNA]</scope>
    <source>
        <strain evidence="5 6">19-DSS-EL-015</strain>
    </source>
</reference>
<evidence type="ECO:0000259" key="3">
    <source>
        <dbReference type="Pfam" id="PF13086"/>
    </source>
</evidence>
<keyword evidence="1 5" id="KW-0347">Helicase</keyword>
<dbReference type="Pfam" id="PF13087">
    <property type="entry name" value="AAA_12"/>
    <property type="match status" value="1"/>
</dbReference>
<evidence type="ECO:0000259" key="4">
    <source>
        <dbReference type="Pfam" id="PF13087"/>
    </source>
</evidence>
<dbReference type="InterPro" id="IPR041679">
    <property type="entry name" value="DNA2/NAM7-like_C"/>
</dbReference>
<dbReference type="CDD" id="cd18042">
    <property type="entry name" value="DEXXQc_SETX"/>
    <property type="match status" value="1"/>
</dbReference>
<feature type="compositionally biased region" description="Low complexity" evidence="2">
    <location>
        <begin position="602"/>
        <end position="611"/>
    </location>
</feature>
<dbReference type="InterPro" id="IPR027417">
    <property type="entry name" value="P-loop_NTPase"/>
</dbReference>
<sequence length="743" mass="82087">MTTTQREYAALSSLEYYDLCNEVLEAKPSPLQKYNDDKIGQMCSRYELNKGQAQAILSAYDNDGFTLCQGPPGTGKTKTIVAMTGALLTPSLQTQSDKFKMKPHGPQSGPSSASSSAPKKKLLICAPSNTAVDEIVVRLMEGIKPLNGPLQKINVIRIGRSEAINANVKSVMLDELVTAKLEGDRNDKKGILSARDQLHKQAGEIKVKLGALATQIDEARSKGNKAQELTLQRERDGLMRTRAHVNAKIDEDKESGNSVSRENEINRRRFQQEIIDGAHVLCATLSGSGHDMFRNLNVEFETVIIDEAAQCIELSALIPLKYGCSKCILVGDPEQLPPTVLSRSAQSFGYEQSLFVRMQKNHPNDVHLLDTQYRMHPEISRFPSQQFYNSRLVDGEGMAKIRARPWHASSILGPYRFFDVKGIQTKEARGHSFINVPELNAAMQLYQRLKSDYRSEDFKGRIGIIATYKAQLNELRSRFVHKFGEAIFDEIEFNTTDAFQGREREIIIFSCVRATASGGIGFLADIRRMNVGLTRAKCSLWVLGDSRSLQQGEFWNRLIQDSKTRDRYIGGDITALLSRPTSRNQLPAPEAPLPVPARVTTDSAAMDSSSARQSTSPLNVQPAVQHAMRPRPEESDTEMVDAHSSMASSRRSSLDNSSVVSGDIKSNHKRARESSSGGDEPLPAKKIHPLANSSSGKAEEEKAAPTSPPKAAKAPPRPPQGMMAPRKKPAADPFIRRKPPGRR</sequence>
<dbReference type="PANTHER" id="PTHR10887">
    <property type="entry name" value="DNA2/NAM7 HELICASE FAMILY"/>
    <property type="match status" value="1"/>
</dbReference>
<dbReference type="InterPro" id="IPR047187">
    <property type="entry name" value="SF1_C_Upf1"/>
</dbReference>
<dbReference type="SUPFAM" id="SSF52540">
    <property type="entry name" value="P-loop containing nucleoside triphosphate hydrolases"/>
    <property type="match status" value="1"/>
</dbReference>
<keyword evidence="1 5" id="KW-0067">ATP-binding</keyword>
<evidence type="ECO:0000313" key="5">
    <source>
        <dbReference type="EMBL" id="KAL3422318.1"/>
    </source>
</evidence>
<dbReference type="Pfam" id="PF13086">
    <property type="entry name" value="AAA_11"/>
    <property type="match status" value="1"/>
</dbReference>
<comment type="caution">
    <text evidence="5">The sequence shown here is derived from an EMBL/GenBank/DDBJ whole genome shotgun (WGS) entry which is preliminary data.</text>
</comment>
<feature type="region of interest" description="Disordered" evidence="2">
    <location>
        <begin position="602"/>
        <end position="743"/>
    </location>
</feature>
<proteinExistence type="predicted"/>
<dbReference type="CDD" id="cd18808">
    <property type="entry name" value="SF1_C_Upf1"/>
    <property type="match status" value="1"/>
</dbReference>
<gene>
    <name evidence="5" type="ORF">PVAG01_06474</name>
</gene>
<dbReference type="InterPro" id="IPR041677">
    <property type="entry name" value="DNA2/NAM7_AAA_11"/>
</dbReference>
<keyword evidence="1 5" id="KW-0547">Nucleotide-binding</keyword>
<dbReference type="Gene3D" id="3.40.50.300">
    <property type="entry name" value="P-loop containing nucleotide triphosphate hydrolases"/>
    <property type="match status" value="2"/>
</dbReference>
<evidence type="ECO:0000256" key="1">
    <source>
        <dbReference type="ARBA" id="ARBA00022806"/>
    </source>
</evidence>
<feature type="compositionally biased region" description="Low complexity" evidence="2">
    <location>
        <begin position="105"/>
        <end position="117"/>
    </location>
</feature>
<keyword evidence="6" id="KW-1185">Reference proteome</keyword>
<protein>
    <submittedName>
        <fullName evidence="5">Helicase Sen1</fullName>
    </submittedName>
</protein>
<keyword evidence="1 5" id="KW-0378">Hydrolase</keyword>
<feature type="domain" description="DNA2/NAM7 helicase-like C-terminal" evidence="4">
    <location>
        <begin position="350"/>
        <end position="546"/>
    </location>
</feature>
<name>A0ABR4PGA0_9HELO</name>
<evidence type="ECO:0000256" key="2">
    <source>
        <dbReference type="SAM" id="MobiDB-lite"/>
    </source>
</evidence>